<dbReference type="Pfam" id="PF13392">
    <property type="entry name" value="HNH_3"/>
    <property type="match status" value="1"/>
</dbReference>
<accession>A0A0F9LG92</accession>
<dbReference type="SUPFAM" id="SSF54060">
    <property type="entry name" value="His-Me finger endonucleases"/>
    <property type="match status" value="1"/>
</dbReference>
<reference evidence="3" key="1">
    <citation type="journal article" date="2015" name="Nature">
        <title>Complex archaea that bridge the gap between prokaryotes and eukaryotes.</title>
        <authorList>
            <person name="Spang A."/>
            <person name="Saw J.H."/>
            <person name="Jorgensen S.L."/>
            <person name="Zaremba-Niedzwiedzka K."/>
            <person name="Martijn J."/>
            <person name="Lind A.E."/>
            <person name="van Eijk R."/>
            <person name="Schleper C."/>
            <person name="Guy L."/>
            <person name="Ettema T.J."/>
        </authorList>
    </citation>
    <scope>NUCLEOTIDE SEQUENCE</scope>
</reference>
<dbReference type="EMBL" id="LAZR01011139">
    <property type="protein sequence ID" value="KKM63215.1"/>
    <property type="molecule type" value="Genomic_DNA"/>
</dbReference>
<dbReference type="GO" id="GO:0003677">
    <property type="term" value="F:DNA binding"/>
    <property type="evidence" value="ECO:0007669"/>
    <property type="project" value="InterPro"/>
</dbReference>
<dbReference type="SUPFAM" id="SSF47413">
    <property type="entry name" value="lambda repressor-like DNA-binding domains"/>
    <property type="match status" value="1"/>
</dbReference>
<dbReference type="AlphaFoldDB" id="A0A0F9LG92"/>
<evidence type="ECO:0000259" key="1">
    <source>
        <dbReference type="Pfam" id="PF01381"/>
    </source>
</evidence>
<dbReference type="InterPro" id="IPR044925">
    <property type="entry name" value="His-Me_finger_sf"/>
</dbReference>
<dbReference type="InterPro" id="IPR001387">
    <property type="entry name" value="Cro/C1-type_HTH"/>
</dbReference>
<dbReference type="Gene3D" id="3.90.75.20">
    <property type="match status" value="1"/>
</dbReference>
<dbReference type="InterPro" id="IPR003615">
    <property type="entry name" value="HNH_nuc"/>
</dbReference>
<dbReference type="InterPro" id="IPR010982">
    <property type="entry name" value="Lambda_DNA-bd_dom_sf"/>
</dbReference>
<feature type="non-terminal residue" evidence="3">
    <location>
        <position position="1"/>
    </location>
</feature>
<organism evidence="3">
    <name type="scientific">marine sediment metagenome</name>
    <dbReference type="NCBI Taxonomy" id="412755"/>
    <lineage>
        <taxon>unclassified sequences</taxon>
        <taxon>metagenomes</taxon>
        <taxon>ecological metagenomes</taxon>
    </lineage>
</organism>
<proteinExistence type="predicted"/>
<gene>
    <name evidence="3" type="ORF">LCGC14_1513630</name>
</gene>
<sequence>RIHRLILETYIGPRPKGMECRHLNGNPADNRFENLCWGTHVENSQDSIKHGTHVGLINHGEKNGHSKLTDSIVVLIRQLWHIRWMNTTQSELAEMFGISQSRVSAIVNKKSWKHIWRI</sequence>
<dbReference type="Gene3D" id="1.10.260.40">
    <property type="entry name" value="lambda repressor-like DNA-binding domains"/>
    <property type="match status" value="1"/>
</dbReference>
<protein>
    <recommendedName>
        <fullName evidence="4">HNH nuclease domain-containing protein</fullName>
    </recommendedName>
</protein>
<evidence type="ECO:0000313" key="3">
    <source>
        <dbReference type="EMBL" id="KKM63215.1"/>
    </source>
</evidence>
<dbReference type="Pfam" id="PF01381">
    <property type="entry name" value="HTH_3"/>
    <property type="match status" value="1"/>
</dbReference>
<name>A0A0F9LG92_9ZZZZ</name>
<comment type="caution">
    <text evidence="3">The sequence shown here is derived from an EMBL/GenBank/DDBJ whole genome shotgun (WGS) entry which is preliminary data.</text>
</comment>
<feature type="domain" description="HNH nuclease" evidence="2">
    <location>
        <begin position="2"/>
        <end position="44"/>
    </location>
</feature>
<evidence type="ECO:0008006" key="4">
    <source>
        <dbReference type="Google" id="ProtNLM"/>
    </source>
</evidence>
<evidence type="ECO:0000259" key="2">
    <source>
        <dbReference type="Pfam" id="PF13392"/>
    </source>
</evidence>
<feature type="domain" description="HTH cro/C1-type" evidence="1">
    <location>
        <begin position="85"/>
        <end position="111"/>
    </location>
</feature>
<dbReference type="GO" id="GO:0006352">
    <property type="term" value="P:DNA-templated transcription initiation"/>
    <property type="evidence" value="ECO:0007669"/>
    <property type="project" value="InterPro"/>
</dbReference>
<dbReference type="CDD" id="cd00093">
    <property type="entry name" value="HTH_XRE"/>
    <property type="match status" value="1"/>
</dbReference>
<dbReference type="GO" id="GO:0003700">
    <property type="term" value="F:DNA-binding transcription factor activity"/>
    <property type="evidence" value="ECO:0007669"/>
    <property type="project" value="InterPro"/>
</dbReference>